<proteinExistence type="inferred from homology"/>
<dbReference type="PANTHER" id="PTHR28612">
    <property type="entry name" value="SERINE PALMITOYLTRANSFERASE SMALL SUBUNIT B"/>
    <property type="match status" value="1"/>
</dbReference>
<comment type="subcellular location">
    <subcellularLocation>
        <location evidence="1">Endoplasmic reticulum membrane</location>
        <topology evidence="1">Multi-pass membrane protein</topology>
    </subcellularLocation>
</comment>
<evidence type="ECO:0000256" key="2">
    <source>
        <dbReference type="ARBA" id="ARBA00005189"/>
    </source>
</evidence>
<reference evidence="15 16" key="1">
    <citation type="journal article" date="2019" name="Sci. Rep.">
        <title>Comparative genomics of chytrid fungi reveal insights into the obligate biotrophic and pathogenic lifestyle of Synchytrium endobioticum.</title>
        <authorList>
            <person name="van de Vossenberg B.T.L.H."/>
            <person name="Warris S."/>
            <person name="Nguyen H.D.T."/>
            <person name="van Gent-Pelzer M.P.E."/>
            <person name="Joly D.L."/>
            <person name="van de Geest H.C."/>
            <person name="Bonants P.J.M."/>
            <person name="Smith D.S."/>
            <person name="Levesque C.A."/>
            <person name="van der Lee T.A.J."/>
        </authorList>
    </citation>
    <scope>NUCLEOTIDE SEQUENCE [LARGE SCALE GENOMIC DNA]</scope>
    <source>
        <strain evidence="15 16">LEV6574</strain>
    </source>
</reference>
<keyword evidence="7 14" id="KW-0472">Membrane</keyword>
<gene>
    <name evidence="15" type="ORF">SeLEV6574_g06323</name>
</gene>
<keyword evidence="5 14" id="KW-1133">Transmembrane helix</keyword>
<comment type="caution">
    <text evidence="15">The sequence shown here is derived from an EMBL/GenBank/DDBJ whole genome shotgun (WGS) entry which is preliminary data.</text>
</comment>
<sequence length="72" mass="8513">MLQGLRDWIRLKNYQYELTFGLYMLEGWEKATFNTVVLLLLTLIVYSAYSQLPHYVPALVRKTVYYMSGDTL</sequence>
<dbReference type="OrthoDB" id="202672at2759"/>
<evidence type="ECO:0000256" key="11">
    <source>
        <dbReference type="ARBA" id="ARBA00042334"/>
    </source>
</evidence>
<evidence type="ECO:0000256" key="10">
    <source>
        <dbReference type="ARBA" id="ARBA00041982"/>
    </source>
</evidence>
<keyword evidence="4" id="KW-0256">Endoplasmic reticulum</keyword>
<dbReference type="InterPro" id="IPR024512">
    <property type="entry name" value="Ser_palmitoyltrfase_ssu-like"/>
</dbReference>
<feature type="transmembrane region" description="Helical" evidence="14">
    <location>
        <begin position="31"/>
        <end position="49"/>
    </location>
</feature>
<organism evidence="15 16">
    <name type="scientific">Synchytrium endobioticum</name>
    <dbReference type="NCBI Taxonomy" id="286115"/>
    <lineage>
        <taxon>Eukaryota</taxon>
        <taxon>Fungi</taxon>
        <taxon>Fungi incertae sedis</taxon>
        <taxon>Chytridiomycota</taxon>
        <taxon>Chytridiomycota incertae sedis</taxon>
        <taxon>Chytridiomycetes</taxon>
        <taxon>Synchytriales</taxon>
        <taxon>Synchytriaceae</taxon>
        <taxon>Synchytrium</taxon>
    </lineage>
</organism>
<evidence type="ECO:0000256" key="4">
    <source>
        <dbReference type="ARBA" id="ARBA00022824"/>
    </source>
</evidence>
<name>A0A507CP69_9FUNG</name>
<evidence type="ECO:0000313" key="15">
    <source>
        <dbReference type="EMBL" id="TPX40939.1"/>
    </source>
</evidence>
<keyword evidence="6" id="KW-0443">Lipid metabolism</keyword>
<comment type="pathway">
    <text evidence="2">Lipid metabolism.</text>
</comment>
<comment type="similarity">
    <text evidence="8">Belongs to the SPTSS family. SPTSSB subfamily.</text>
</comment>
<evidence type="ECO:0000313" key="16">
    <source>
        <dbReference type="Proteomes" id="UP000320475"/>
    </source>
</evidence>
<evidence type="ECO:0000256" key="5">
    <source>
        <dbReference type="ARBA" id="ARBA00022989"/>
    </source>
</evidence>
<evidence type="ECO:0000256" key="1">
    <source>
        <dbReference type="ARBA" id="ARBA00004477"/>
    </source>
</evidence>
<evidence type="ECO:0000256" key="6">
    <source>
        <dbReference type="ARBA" id="ARBA00023098"/>
    </source>
</evidence>
<comment type="function">
    <text evidence="12">Component of the serine palmitoyltransferase multisubunit enzyme (SPT) that catalyzes the initial and rate-limiting step in sphingolipid biosynthesis by condensing L-serine and activated acyl-CoA (most commonly palmitoyl-CoA) to form long-chain bases. The SPT complex is composed of SPTLC1, SPTLC2 or SPTLC3 and SPTSSA or SPTSSB. Within this complex, the heterodimer consisting of SPTLC1 and SPTLC2/SPTLC3 forms the catalytic core. Within the SPT complex, SPTSSB stimulates the catalytic activity and plays a role in substrate specificity. SPT complexes with this subunit showing a preference for longer acyl-CoAs. The SPTLC1-SPTLC2-SPTSSB complex shows a strong preference for C18-CoA substrate, while the SPTLC1-SPTLC3-SPTSSB isozyme displays an ability to use a broader range of acyl-CoAs, without apparent preference.</text>
</comment>
<dbReference type="Pfam" id="PF11779">
    <property type="entry name" value="SPT_ssu-like"/>
    <property type="match status" value="1"/>
</dbReference>
<dbReference type="AlphaFoldDB" id="A0A507CP69"/>
<dbReference type="EMBL" id="QEAM01000350">
    <property type="protein sequence ID" value="TPX40939.1"/>
    <property type="molecule type" value="Genomic_DNA"/>
</dbReference>
<evidence type="ECO:0000256" key="7">
    <source>
        <dbReference type="ARBA" id="ARBA00023136"/>
    </source>
</evidence>
<keyword evidence="3 14" id="KW-0812">Transmembrane</keyword>
<evidence type="ECO:0000256" key="14">
    <source>
        <dbReference type="SAM" id="Phobius"/>
    </source>
</evidence>
<evidence type="ECO:0000256" key="12">
    <source>
        <dbReference type="ARBA" id="ARBA00045772"/>
    </source>
</evidence>
<dbReference type="PANTHER" id="PTHR28612:SF1">
    <property type="entry name" value="SERINE PALMITOYLTRANSFERASE SMALL SUBUNIT B"/>
    <property type="match status" value="1"/>
</dbReference>
<protein>
    <recommendedName>
        <fullName evidence="9">Serine palmitoyltransferase small subunit B</fullName>
    </recommendedName>
    <alternativeName>
        <fullName evidence="11">Protein ADMP</fullName>
    </alternativeName>
    <alternativeName>
        <fullName evidence="10">Small subunit of serine palmitoyltransferase B</fullName>
    </alternativeName>
</protein>
<dbReference type="GO" id="GO:0005789">
    <property type="term" value="C:endoplasmic reticulum membrane"/>
    <property type="evidence" value="ECO:0007669"/>
    <property type="project" value="UniProtKB-SubCell"/>
</dbReference>
<accession>A0A507CP69</accession>
<evidence type="ECO:0000256" key="9">
    <source>
        <dbReference type="ARBA" id="ARBA00041140"/>
    </source>
</evidence>
<evidence type="ECO:0000256" key="13">
    <source>
        <dbReference type="ARBA" id="ARBA00046416"/>
    </source>
</evidence>
<comment type="subunit">
    <text evidence="13">Component of the serine palmitoyltransferase (SPT) complex, which is composed of SPTLC1, SPTLC2 or SPTLC3 and SPTSSA or SPTSSB. The heterodimer consisting of SPTLC1 and SPTLC2/SPTLC3 forms the catalytic core of the enzyme, while SPTSSA or SPTSSB subunits determine substrate specificity. SPT also interacts with ORMDL proteins, especially ORMDL3, which negatively regulate SPT activity in the presence of ceramides.</text>
</comment>
<dbReference type="Proteomes" id="UP000320475">
    <property type="component" value="Unassembled WGS sequence"/>
</dbReference>
<evidence type="ECO:0000256" key="3">
    <source>
        <dbReference type="ARBA" id="ARBA00022692"/>
    </source>
</evidence>
<dbReference type="GO" id="GO:0006629">
    <property type="term" value="P:lipid metabolic process"/>
    <property type="evidence" value="ECO:0007669"/>
    <property type="project" value="UniProtKB-KW"/>
</dbReference>
<evidence type="ECO:0000256" key="8">
    <source>
        <dbReference type="ARBA" id="ARBA00038059"/>
    </source>
</evidence>